<reference evidence="3 4" key="1">
    <citation type="submission" date="2017-08" db="EMBL/GenBank/DDBJ databases">
        <title>Complete genome of Colwellia sp. NB097-1, a psychrophile bacterium ioslated from Bering Sea.</title>
        <authorList>
            <person name="Chen X."/>
        </authorList>
    </citation>
    <scope>NUCLEOTIDE SEQUENCE [LARGE SCALE GENOMIC DNA]</scope>
    <source>
        <strain evidence="3 4">NB097-1</strain>
    </source>
</reference>
<accession>A0A222G7K6</accession>
<dbReference type="Proteomes" id="UP000202259">
    <property type="component" value="Chromosome"/>
</dbReference>
<dbReference type="EMBL" id="CP020465">
    <property type="protein sequence ID" value="ASP47867.1"/>
    <property type="molecule type" value="Genomic_DNA"/>
</dbReference>
<keyword evidence="1" id="KW-0732">Signal</keyword>
<protein>
    <submittedName>
        <fullName evidence="3">BON domain-containing protein</fullName>
    </submittedName>
</protein>
<dbReference type="Pfam" id="PF04972">
    <property type="entry name" value="BON"/>
    <property type="match status" value="2"/>
</dbReference>
<gene>
    <name evidence="3" type="ORF">B5D82_08915</name>
</gene>
<evidence type="ECO:0000313" key="4">
    <source>
        <dbReference type="Proteomes" id="UP000202259"/>
    </source>
</evidence>
<organism evidence="3 4">
    <name type="scientific">Cognaticolwellia beringensis</name>
    <dbReference type="NCBI Taxonomy" id="1967665"/>
    <lineage>
        <taxon>Bacteria</taxon>
        <taxon>Pseudomonadati</taxon>
        <taxon>Pseudomonadota</taxon>
        <taxon>Gammaproteobacteria</taxon>
        <taxon>Alteromonadales</taxon>
        <taxon>Colwelliaceae</taxon>
        <taxon>Cognaticolwellia</taxon>
    </lineage>
</organism>
<dbReference type="PANTHER" id="PTHR34606:SF15">
    <property type="entry name" value="BON DOMAIN-CONTAINING PROTEIN"/>
    <property type="match status" value="1"/>
</dbReference>
<sequence>MKNSIRSIIAITLLTVGSAAYAENTWKDISKDAWLDGKAESTLLFNTHLNSFDINTDVKNGVVILTGKVESNVDKALAEELVASLKGVNSVDNRLTVINEKSHQDSKMLIALTDSKIATVVKTKLLFESEVSGTGIEVDVKQAVVTLSGKVDSNAAKQLAIAIAKNTTDVKSVVDKLKVTKVKVAKH</sequence>
<dbReference type="Gene3D" id="3.30.1340.30">
    <property type="match status" value="2"/>
</dbReference>
<dbReference type="InterPro" id="IPR014004">
    <property type="entry name" value="Transpt-assoc_nodulatn_dom_bac"/>
</dbReference>
<dbReference type="KEGG" id="cber:B5D82_08915"/>
<dbReference type="SMART" id="SM00749">
    <property type="entry name" value="BON"/>
    <property type="match status" value="2"/>
</dbReference>
<evidence type="ECO:0000313" key="3">
    <source>
        <dbReference type="EMBL" id="ASP47867.1"/>
    </source>
</evidence>
<dbReference type="OrthoDB" id="5733310at2"/>
<dbReference type="InterPro" id="IPR051686">
    <property type="entry name" value="Lipoprotein_DolP"/>
</dbReference>
<dbReference type="InterPro" id="IPR007055">
    <property type="entry name" value="BON_dom"/>
</dbReference>
<dbReference type="RefSeq" id="WP_081150918.1">
    <property type="nucleotide sequence ID" value="NZ_CP020465.1"/>
</dbReference>
<feature type="domain" description="BON" evidence="2">
    <location>
        <begin position="31"/>
        <end position="99"/>
    </location>
</feature>
<feature type="chain" id="PRO_5012510717" evidence="1">
    <location>
        <begin position="23"/>
        <end position="187"/>
    </location>
</feature>
<dbReference type="AlphaFoldDB" id="A0A222G7K6"/>
<name>A0A222G7K6_9GAMM</name>
<evidence type="ECO:0000256" key="1">
    <source>
        <dbReference type="SAM" id="SignalP"/>
    </source>
</evidence>
<dbReference type="PANTHER" id="PTHR34606">
    <property type="entry name" value="BON DOMAIN-CONTAINING PROTEIN"/>
    <property type="match status" value="1"/>
</dbReference>
<feature type="domain" description="BON" evidence="2">
    <location>
        <begin position="113"/>
        <end position="181"/>
    </location>
</feature>
<proteinExistence type="predicted"/>
<evidence type="ECO:0000259" key="2">
    <source>
        <dbReference type="PROSITE" id="PS50914"/>
    </source>
</evidence>
<feature type="signal peptide" evidence="1">
    <location>
        <begin position="1"/>
        <end position="22"/>
    </location>
</feature>
<dbReference type="PROSITE" id="PS50914">
    <property type="entry name" value="BON"/>
    <property type="match status" value="2"/>
</dbReference>
<keyword evidence="4" id="KW-1185">Reference proteome</keyword>